<dbReference type="EMBL" id="CYKH01000410">
    <property type="protein sequence ID" value="CUF80021.1"/>
    <property type="molecule type" value="Genomic_DNA"/>
</dbReference>
<dbReference type="AlphaFoldDB" id="A0A0S4IP72"/>
<dbReference type="VEuPathDB" id="TriTrypDB:BSAL_65845"/>
<evidence type="ECO:0000256" key="1">
    <source>
        <dbReference type="SAM" id="Phobius"/>
    </source>
</evidence>
<feature type="transmembrane region" description="Helical" evidence="1">
    <location>
        <begin position="6"/>
        <end position="26"/>
    </location>
</feature>
<evidence type="ECO:0000313" key="2">
    <source>
        <dbReference type="EMBL" id="CUF80021.1"/>
    </source>
</evidence>
<name>A0A0S4IP72_BODSA</name>
<keyword evidence="1" id="KW-0812">Transmembrane</keyword>
<proteinExistence type="predicted"/>
<organism evidence="2 3">
    <name type="scientific">Bodo saltans</name>
    <name type="common">Flagellated protozoan</name>
    <dbReference type="NCBI Taxonomy" id="75058"/>
    <lineage>
        <taxon>Eukaryota</taxon>
        <taxon>Discoba</taxon>
        <taxon>Euglenozoa</taxon>
        <taxon>Kinetoplastea</taxon>
        <taxon>Metakinetoplastina</taxon>
        <taxon>Eubodonida</taxon>
        <taxon>Bodonidae</taxon>
        <taxon>Bodo</taxon>
    </lineage>
</organism>
<keyword evidence="1" id="KW-0472">Membrane</keyword>
<keyword evidence="1" id="KW-1133">Transmembrane helix</keyword>
<dbReference type="Proteomes" id="UP000051952">
    <property type="component" value="Unassembled WGS sequence"/>
</dbReference>
<reference evidence="3" key="1">
    <citation type="submission" date="2015-09" db="EMBL/GenBank/DDBJ databases">
        <authorList>
            <consortium name="Pathogen Informatics"/>
        </authorList>
    </citation>
    <scope>NUCLEOTIDE SEQUENCE [LARGE SCALE GENOMIC DNA]</scope>
    <source>
        <strain evidence="3">Lake Konstanz</strain>
    </source>
</reference>
<protein>
    <submittedName>
        <fullName evidence="2">Membrane-associated protein, putative</fullName>
    </submittedName>
</protein>
<gene>
    <name evidence="2" type="ORF">BSAL_65845</name>
</gene>
<sequence>MPMIQSWRLLFRAVLILLLFACLILYERRTKSRNNNPITNPTQQRHKKYVEIINAWYGVNGGVTADCAEHLRQNVAQNAGRLVLDGDLLGMFGFDPVPGALKQAGIHLRYDGLELHFRVTEGEPFEFPANGKSDHVEIIYAWYGVNGGICGDGNGVVQQRLRQNVAQNGGRLVLDGDLLGMFGFDPVPGVQKQAGIHVRYHGMDLHLRATEGEPFHFPAKGENVNFEQHHNKYVEIINAYGVNGDFGEDDDGLVQERLRQNVANNGGRLVLDGDLLGMFDFDTVPGVPKQGVIHVRYNGQELHLRATEGEPLHFP</sequence>
<evidence type="ECO:0000313" key="3">
    <source>
        <dbReference type="Proteomes" id="UP000051952"/>
    </source>
</evidence>
<accession>A0A0S4IP72</accession>
<keyword evidence="3" id="KW-1185">Reference proteome</keyword>